<comment type="similarity">
    <text evidence="2 6">Belongs to the zinc-containing alcohol dehydrogenase family.</text>
</comment>
<dbReference type="Gene3D" id="3.90.180.10">
    <property type="entry name" value="Medium-chain alcohol dehydrogenases, catalytic domain"/>
    <property type="match status" value="1"/>
</dbReference>
<proteinExistence type="inferred from homology"/>
<dbReference type="Gene3D" id="3.40.50.720">
    <property type="entry name" value="NAD(P)-binding Rossmann-like Domain"/>
    <property type="match status" value="1"/>
</dbReference>
<keyword evidence="3 6" id="KW-0479">Metal-binding</keyword>
<evidence type="ECO:0000256" key="4">
    <source>
        <dbReference type="ARBA" id="ARBA00022833"/>
    </source>
</evidence>
<dbReference type="EMBL" id="JBFXLR010000070">
    <property type="protein sequence ID" value="KAL2839858.1"/>
    <property type="molecule type" value="Genomic_DNA"/>
</dbReference>
<dbReference type="InterPro" id="IPR013149">
    <property type="entry name" value="ADH-like_C"/>
</dbReference>
<gene>
    <name evidence="8" type="ORF">BJX68DRAFT_271908</name>
</gene>
<dbReference type="SUPFAM" id="SSF51735">
    <property type="entry name" value="NAD(P)-binding Rossmann-fold domains"/>
    <property type="match status" value="1"/>
</dbReference>
<evidence type="ECO:0000256" key="1">
    <source>
        <dbReference type="ARBA" id="ARBA00001947"/>
    </source>
</evidence>
<dbReference type="InterPro" id="IPR013154">
    <property type="entry name" value="ADH-like_N"/>
</dbReference>
<keyword evidence="5" id="KW-0560">Oxidoreductase</keyword>
<dbReference type="InterPro" id="IPR036291">
    <property type="entry name" value="NAD(P)-bd_dom_sf"/>
</dbReference>
<dbReference type="GeneID" id="98162231"/>
<feature type="domain" description="Enoyl reductase (ER)" evidence="7">
    <location>
        <begin position="24"/>
        <end position="382"/>
    </location>
</feature>
<evidence type="ECO:0000313" key="9">
    <source>
        <dbReference type="Proteomes" id="UP001610444"/>
    </source>
</evidence>
<evidence type="ECO:0000256" key="3">
    <source>
        <dbReference type="ARBA" id="ARBA00022723"/>
    </source>
</evidence>
<evidence type="ECO:0000256" key="6">
    <source>
        <dbReference type="RuleBase" id="RU361277"/>
    </source>
</evidence>
<dbReference type="PANTHER" id="PTHR43161:SF23">
    <property type="entry name" value="(R,R)-BUTANEDIOL DEHYDROGENASE-RELATED"/>
    <property type="match status" value="1"/>
</dbReference>
<evidence type="ECO:0000259" key="7">
    <source>
        <dbReference type="SMART" id="SM00829"/>
    </source>
</evidence>
<comment type="cofactor">
    <cofactor evidence="1 6">
        <name>Zn(2+)</name>
        <dbReference type="ChEBI" id="CHEBI:29105"/>
    </cofactor>
</comment>
<dbReference type="InterPro" id="IPR020843">
    <property type="entry name" value="ER"/>
</dbReference>
<dbReference type="InterPro" id="IPR002328">
    <property type="entry name" value="ADH_Zn_CS"/>
</dbReference>
<comment type="caution">
    <text evidence="8">The sequence shown here is derived from an EMBL/GenBank/DDBJ whole genome shotgun (WGS) entry which is preliminary data.</text>
</comment>
<name>A0ABR4JIJ4_9EURO</name>
<dbReference type="PANTHER" id="PTHR43161">
    <property type="entry name" value="SORBITOL DEHYDROGENASE"/>
    <property type="match status" value="1"/>
</dbReference>
<evidence type="ECO:0000313" key="8">
    <source>
        <dbReference type="EMBL" id="KAL2839858.1"/>
    </source>
</evidence>
<accession>A0ABR4JIJ4</accession>
<organism evidence="8 9">
    <name type="scientific">Aspergillus pseudodeflectus</name>
    <dbReference type="NCBI Taxonomy" id="176178"/>
    <lineage>
        <taxon>Eukaryota</taxon>
        <taxon>Fungi</taxon>
        <taxon>Dikarya</taxon>
        <taxon>Ascomycota</taxon>
        <taxon>Pezizomycotina</taxon>
        <taxon>Eurotiomycetes</taxon>
        <taxon>Eurotiomycetidae</taxon>
        <taxon>Eurotiales</taxon>
        <taxon>Aspergillaceae</taxon>
        <taxon>Aspergillus</taxon>
        <taxon>Aspergillus subgen. Nidulantes</taxon>
    </lineage>
</organism>
<dbReference type="CDD" id="cd08233">
    <property type="entry name" value="butanediol_DH_like"/>
    <property type="match status" value="1"/>
</dbReference>
<dbReference type="PROSITE" id="PS00059">
    <property type="entry name" value="ADH_ZINC"/>
    <property type="match status" value="1"/>
</dbReference>
<dbReference type="Proteomes" id="UP001610444">
    <property type="component" value="Unassembled WGS sequence"/>
</dbReference>
<dbReference type="SMART" id="SM00829">
    <property type="entry name" value="PKS_ER"/>
    <property type="match status" value="1"/>
</dbReference>
<dbReference type="Pfam" id="PF00107">
    <property type="entry name" value="ADH_zinc_N"/>
    <property type="match status" value="1"/>
</dbReference>
<protein>
    <submittedName>
        <fullName evidence="8">Chaperonin 10-like protein</fullName>
    </submittedName>
</protein>
<sequence length="384" mass="40760">MATATTERTGHRPTVTALRFHKRGDIRLEQLQLPPCGPDEVCVKVAYCGICGTDTTEYLAGPIFPPQEGCVNPHTGVSLPVVMGHEYSGTIAAVGSHVHDLQVGQSVVISPAYNHHSRHYGSNSEEFCEPCRSGRYNICDASATIGLNAPGGGLSERTVVRAVNCIPLPASVSLRAAALVEPLAIGRHSLVASGFKPGQSALIAGAGPIGLAILLLLRVMGASRVIVTEIQEPRLAQARRFGADIAINPLDHSSRENGGGVEDAVRQVAKDGGVDVAFDAIGLQSTLDLCIQCTKPGGVIFNVAIHKTALALKLNDLGMKEKRLMGGISYMREDFEYVIALLAEGKLDSEQMVTSVVPLSRAVEDAFEELIHRGGVHMKILVQP</sequence>
<dbReference type="RefSeq" id="XP_070893746.1">
    <property type="nucleotide sequence ID" value="XM_071047067.1"/>
</dbReference>
<dbReference type="SUPFAM" id="SSF50129">
    <property type="entry name" value="GroES-like"/>
    <property type="match status" value="1"/>
</dbReference>
<dbReference type="InterPro" id="IPR011032">
    <property type="entry name" value="GroES-like_sf"/>
</dbReference>
<keyword evidence="9" id="KW-1185">Reference proteome</keyword>
<reference evidence="8 9" key="1">
    <citation type="submission" date="2024-07" db="EMBL/GenBank/DDBJ databases">
        <title>Section-level genome sequencing and comparative genomics of Aspergillus sections Usti and Cavernicolus.</title>
        <authorList>
            <consortium name="Lawrence Berkeley National Laboratory"/>
            <person name="Nybo J.L."/>
            <person name="Vesth T.C."/>
            <person name="Theobald S."/>
            <person name="Frisvad J.C."/>
            <person name="Larsen T.O."/>
            <person name="Kjaerboelling I."/>
            <person name="Rothschild-Mancinelli K."/>
            <person name="Lyhne E.K."/>
            <person name="Kogle M.E."/>
            <person name="Barry K."/>
            <person name="Clum A."/>
            <person name="Na H."/>
            <person name="Ledsgaard L."/>
            <person name="Lin J."/>
            <person name="Lipzen A."/>
            <person name="Kuo A."/>
            <person name="Riley R."/>
            <person name="Mondo S."/>
            <person name="LaButti K."/>
            <person name="Haridas S."/>
            <person name="Pangalinan J."/>
            <person name="Salamov A.A."/>
            <person name="Simmons B.A."/>
            <person name="Magnuson J.K."/>
            <person name="Chen J."/>
            <person name="Drula E."/>
            <person name="Henrissat B."/>
            <person name="Wiebenga A."/>
            <person name="Lubbers R.J."/>
            <person name="Gomes A.C."/>
            <person name="Macurrencykelacurrency M.R."/>
            <person name="Stajich J."/>
            <person name="Grigoriev I.V."/>
            <person name="Mortensen U.H."/>
            <person name="De vries R.P."/>
            <person name="Baker S.E."/>
            <person name="Andersen M.R."/>
        </authorList>
    </citation>
    <scope>NUCLEOTIDE SEQUENCE [LARGE SCALE GENOMIC DNA]</scope>
    <source>
        <strain evidence="8 9">CBS 756.74</strain>
    </source>
</reference>
<keyword evidence="4 6" id="KW-0862">Zinc</keyword>
<dbReference type="Pfam" id="PF08240">
    <property type="entry name" value="ADH_N"/>
    <property type="match status" value="1"/>
</dbReference>
<evidence type="ECO:0000256" key="5">
    <source>
        <dbReference type="ARBA" id="ARBA00023002"/>
    </source>
</evidence>
<evidence type="ECO:0000256" key="2">
    <source>
        <dbReference type="ARBA" id="ARBA00008072"/>
    </source>
</evidence>